<reference evidence="2" key="1">
    <citation type="submission" date="2023-03" db="EMBL/GenBank/DDBJ databases">
        <authorList>
            <person name="Shen W."/>
            <person name="Cai J."/>
        </authorList>
    </citation>
    <scope>NUCLEOTIDE SEQUENCE</scope>
    <source>
        <strain evidence="2">B226-2</strain>
    </source>
</reference>
<dbReference type="GO" id="GO:0016747">
    <property type="term" value="F:acyltransferase activity, transferring groups other than amino-acyl groups"/>
    <property type="evidence" value="ECO:0007669"/>
    <property type="project" value="InterPro"/>
</dbReference>
<dbReference type="Proteomes" id="UP001256711">
    <property type="component" value="Unassembled WGS sequence"/>
</dbReference>
<dbReference type="InterPro" id="IPR051531">
    <property type="entry name" value="N-acetyltransferase"/>
</dbReference>
<proteinExistence type="predicted"/>
<dbReference type="InterPro" id="IPR016181">
    <property type="entry name" value="Acyl_CoA_acyltransferase"/>
</dbReference>
<dbReference type="AlphaFoldDB" id="A0AAW8U0C2"/>
<dbReference type="Pfam" id="PF13302">
    <property type="entry name" value="Acetyltransf_3"/>
    <property type="match status" value="1"/>
</dbReference>
<protein>
    <submittedName>
        <fullName evidence="2">GNAT family N-acetyltransferase</fullName>
    </submittedName>
</protein>
<gene>
    <name evidence="2" type="ORF">P7H43_07785</name>
</gene>
<dbReference type="Gene3D" id="3.40.630.30">
    <property type="match status" value="1"/>
</dbReference>
<evidence type="ECO:0000313" key="3">
    <source>
        <dbReference type="Proteomes" id="UP001256711"/>
    </source>
</evidence>
<dbReference type="RefSeq" id="WP_311835441.1">
    <property type="nucleotide sequence ID" value="NZ_JARQBJ010000003.1"/>
</dbReference>
<evidence type="ECO:0000313" key="2">
    <source>
        <dbReference type="EMBL" id="MDT2810381.1"/>
    </source>
</evidence>
<organism evidence="2 3">
    <name type="scientific">Enterococcus asini</name>
    <dbReference type="NCBI Taxonomy" id="57732"/>
    <lineage>
        <taxon>Bacteria</taxon>
        <taxon>Bacillati</taxon>
        <taxon>Bacillota</taxon>
        <taxon>Bacilli</taxon>
        <taxon>Lactobacillales</taxon>
        <taxon>Enterococcaceae</taxon>
        <taxon>Enterococcus</taxon>
    </lineage>
</organism>
<sequence>MEKEASLTLGLAEKQVLETERLLLRPLRLADAEDMYEYAGDEETTRYVFPTHQSLQDTKEGIATYFMSAPLGKFAIEERQSGKMIGTIDLRVEEALRKGELGYALNKAYWGQGFVPEAAMAILSLGFDHLGLISIQAVHDVDNPNSGKVMEKIGMTKIGLIPSERMNKGKVVDMVLYNISRKDWQRHIL</sequence>
<dbReference type="PANTHER" id="PTHR43792">
    <property type="entry name" value="GNAT FAMILY, PUTATIVE (AFU_ORTHOLOGUE AFUA_3G00765)-RELATED-RELATED"/>
    <property type="match status" value="1"/>
</dbReference>
<dbReference type="InterPro" id="IPR000182">
    <property type="entry name" value="GNAT_dom"/>
</dbReference>
<comment type="caution">
    <text evidence="2">The sequence shown here is derived from an EMBL/GenBank/DDBJ whole genome shotgun (WGS) entry which is preliminary data.</text>
</comment>
<dbReference type="SUPFAM" id="SSF55729">
    <property type="entry name" value="Acyl-CoA N-acyltransferases (Nat)"/>
    <property type="match status" value="1"/>
</dbReference>
<name>A0AAW8U0C2_9ENTE</name>
<evidence type="ECO:0000259" key="1">
    <source>
        <dbReference type="PROSITE" id="PS51186"/>
    </source>
</evidence>
<accession>A0AAW8U0C2</accession>
<dbReference type="PROSITE" id="PS51186">
    <property type="entry name" value="GNAT"/>
    <property type="match status" value="1"/>
</dbReference>
<dbReference type="EMBL" id="JARQBJ010000003">
    <property type="protein sequence ID" value="MDT2810381.1"/>
    <property type="molecule type" value="Genomic_DNA"/>
</dbReference>
<dbReference type="PANTHER" id="PTHR43792:SF1">
    <property type="entry name" value="N-ACETYLTRANSFERASE DOMAIN-CONTAINING PROTEIN"/>
    <property type="match status" value="1"/>
</dbReference>
<feature type="domain" description="N-acetyltransferase" evidence="1">
    <location>
        <begin position="22"/>
        <end position="179"/>
    </location>
</feature>